<keyword evidence="11" id="KW-0119">Carbohydrate metabolism</keyword>
<keyword evidence="8 12" id="KW-0732">Signal</keyword>
<keyword evidence="7" id="KW-0479">Metal-binding</keyword>
<feature type="signal peptide" evidence="12">
    <location>
        <begin position="1"/>
        <end position="19"/>
    </location>
</feature>
<dbReference type="InterPro" id="IPR011050">
    <property type="entry name" value="Pectin_lyase_fold/virulence"/>
</dbReference>
<comment type="catalytic activity">
    <reaction evidence="1">
        <text>Eliminative cleavage of (1-&gt;4)-alpha-D-galacturonan to give oligosaccharides with 4-deoxy-alpha-D-galact-4-enuronosyl groups at their non-reducing ends.</text>
        <dbReference type="EC" id="4.2.2.2"/>
    </reaction>
</comment>
<evidence type="ECO:0000313" key="14">
    <source>
        <dbReference type="EMBL" id="KAE9962904.1"/>
    </source>
</evidence>
<evidence type="ECO:0000256" key="10">
    <source>
        <dbReference type="ARBA" id="ARBA00023239"/>
    </source>
</evidence>
<dbReference type="Proteomes" id="UP000433883">
    <property type="component" value="Unassembled WGS sequence"/>
</dbReference>
<dbReference type="InterPro" id="IPR045032">
    <property type="entry name" value="PEL"/>
</dbReference>
<gene>
    <name evidence="14" type="ORF">BLS_009909</name>
    <name evidence="16" type="ORF">EG327_011126</name>
    <name evidence="15" type="ORF">EG328_011502</name>
</gene>
<dbReference type="SUPFAM" id="SSF51126">
    <property type="entry name" value="Pectin lyase-like"/>
    <property type="match status" value="1"/>
</dbReference>
<sequence length="325" mass="34654">MKFTQSCLAGLSLAISTLARPAELLGAAGSKASNRDVASIGYATMNGGTSGGKGGSVVNVASLAELEKACAGAAPAIIMVTGKISTPGKIRVGSNKSIIGKDSKAELSGVGLFIRNSKNVIVRNLRIHHVLAKNGDAIGIQGSTNVWIDHVEVSSDKEHGKDYYDGLIDVTHGSDFVTISHCYIHDHYKASLVGHSNKNEAEDTGHLRVTYAHNYWENINSRAPSLRFGTAHIFDSIFMDVVDGINVRKGAQALVENDYFSGSNKPLYTVDSTGFAVHKGNDFGSNTTATIPIGTLKAVPYKYILKELENMKDELPDIVGNTLSF</sequence>
<comment type="similarity">
    <text evidence="4 11">Belongs to the polysaccharide lyase 1 family.</text>
</comment>
<evidence type="ECO:0000256" key="9">
    <source>
        <dbReference type="ARBA" id="ARBA00022837"/>
    </source>
</evidence>
<evidence type="ECO:0000256" key="3">
    <source>
        <dbReference type="ARBA" id="ARBA00004613"/>
    </source>
</evidence>
<keyword evidence="10 11" id="KW-0456">Lyase</keyword>
<evidence type="ECO:0000313" key="18">
    <source>
        <dbReference type="Proteomes" id="UP000490939"/>
    </source>
</evidence>
<evidence type="ECO:0000256" key="11">
    <source>
        <dbReference type="RuleBase" id="RU361173"/>
    </source>
</evidence>
<dbReference type="Gene3D" id="2.160.20.10">
    <property type="entry name" value="Single-stranded right-handed beta-helix, Pectin lyase-like"/>
    <property type="match status" value="1"/>
</dbReference>
<feature type="chain" id="PRO_5044691027" description="pectate lyase" evidence="12">
    <location>
        <begin position="20"/>
        <end position="325"/>
    </location>
</feature>
<evidence type="ECO:0000313" key="15">
    <source>
        <dbReference type="EMBL" id="KAE9963337.1"/>
    </source>
</evidence>
<dbReference type="EMBL" id="WNWR01000846">
    <property type="protein sequence ID" value="KAE9968246.1"/>
    <property type="molecule type" value="Genomic_DNA"/>
</dbReference>
<evidence type="ECO:0000313" key="17">
    <source>
        <dbReference type="Proteomes" id="UP000447873"/>
    </source>
</evidence>
<evidence type="ECO:0000256" key="5">
    <source>
        <dbReference type="ARBA" id="ARBA00012272"/>
    </source>
</evidence>
<dbReference type="GO" id="GO:0046872">
    <property type="term" value="F:metal ion binding"/>
    <property type="evidence" value="ECO:0007669"/>
    <property type="project" value="UniProtKB-KW"/>
</dbReference>
<dbReference type="Proteomes" id="UP000447873">
    <property type="component" value="Unassembled WGS sequence"/>
</dbReference>
<keyword evidence="9" id="KW-0106">Calcium</keyword>
<dbReference type="GO" id="GO:0000272">
    <property type="term" value="P:polysaccharide catabolic process"/>
    <property type="evidence" value="ECO:0007669"/>
    <property type="project" value="UniProtKB-KW"/>
</dbReference>
<dbReference type="Pfam" id="PF00544">
    <property type="entry name" value="Pectate_lyase_4"/>
    <property type="match status" value="1"/>
</dbReference>
<keyword evidence="11" id="KW-0624">Polysaccharide degradation</keyword>
<dbReference type="InterPro" id="IPR012334">
    <property type="entry name" value="Pectin_lyas_fold"/>
</dbReference>
<dbReference type="EC" id="4.2.2.2" evidence="5"/>
<comment type="subcellular location">
    <subcellularLocation>
        <location evidence="3 11">Secreted</location>
    </subcellularLocation>
</comment>
<keyword evidence="6 11" id="KW-0964">Secreted</keyword>
<protein>
    <recommendedName>
        <fullName evidence="5">pectate lyase</fullName>
        <ecNumber evidence="5">4.2.2.2</ecNumber>
    </recommendedName>
</protein>
<feature type="domain" description="Pectate lyase" evidence="13">
    <location>
        <begin position="53"/>
        <end position="266"/>
    </location>
</feature>
<reference evidence="16 18" key="1">
    <citation type="submission" date="2019-07" db="EMBL/GenBank/DDBJ databases">
        <title>Venturia inaequalis Genome Resource.</title>
        <authorList>
            <person name="Lichtner F.J."/>
        </authorList>
    </citation>
    <scope>NUCLEOTIDE SEQUENCE [LARGE SCALE GENOMIC DNA]</scope>
    <source>
        <strain evidence="15 17">120213</strain>
        <strain evidence="14">Bline_iso_100314</strain>
        <strain evidence="16 18">DMI_063113</strain>
    </source>
</reference>
<dbReference type="EMBL" id="WNWS01000862">
    <property type="protein sequence ID" value="KAE9963337.1"/>
    <property type="molecule type" value="Genomic_DNA"/>
</dbReference>
<dbReference type="EMBL" id="WNWQ01000942">
    <property type="protein sequence ID" value="KAE9962904.1"/>
    <property type="molecule type" value="Genomic_DNA"/>
</dbReference>
<evidence type="ECO:0000259" key="13">
    <source>
        <dbReference type="SMART" id="SM00656"/>
    </source>
</evidence>
<keyword evidence="18" id="KW-1185">Reference proteome</keyword>
<dbReference type="Proteomes" id="UP000490939">
    <property type="component" value="Unassembled WGS sequence"/>
</dbReference>
<proteinExistence type="inferred from homology"/>
<evidence type="ECO:0000256" key="7">
    <source>
        <dbReference type="ARBA" id="ARBA00022723"/>
    </source>
</evidence>
<evidence type="ECO:0000313" key="16">
    <source>
        <dbReference type="EMBL" id="KAE9968246.1"/>
    </source>
</evidence>
<accession>A0A8H3YT02</accession>
<evidence type="ECO:0000256" key="8">
    <source>
        <dbReference type="ARBA" id="ARBA00022729"/>
    </source>
</evidence>
<dbReference type="GO" id="GO:0030570">
    <property type="term" value="F:pectate lyase activity"/>
    <property type="evidence" value="ECO:0007669"/>
    <property type="project" value="UniProtKB-EC"/>
</dbReference>
<evidence type="ECO:0000256" key="2">
    <source>
        <dbReference type="ARBA" id="ARBA00001913"/>
    </source>
</evidence>
<evidence type="ECO:0000256" key="6">
    <source>
        <dbReference type="ARBA" id="ARBA00022525"/>
    </source>
</evidence>
<evidence type="ECO:0000256" key="1">
    <source>
        <dbReference type="ARBA" id="ARBA00000695"/>
    </source>
</evidence>
<evidence type="ECO:0000256" key="12">
    <source>
        <dbReference type="SAM" id="SignalP"/>
    </source>
</evidence>
<comment type="cofactor">
    <cofactor evidence="2">
        <name>Ca(2+)</name>
        <dbReference type="ChEBI" id="CHEBI:29108"/>
    </cofactor>
</comment>
<dbReference type="OrthoDB" id="1637350at2759"/>
<dbReference type="FunFam" id="2.160.20.10:FF:000036">
    <property type="entry name" value="Pectate lyase A"/>
    <property type="match status" value="1"/>
</dbReference>
<dbReference type="SMART" id="SM00656">
    <property type="entry name" value="Amb_all"/>
    <property type="match status" value="1"/>
</dbReference>
<organism evidence="16 18">
    <name type="scientific">Venturia inaequalis</name>
    <name type="common">Apple scab fungus</name>
    <dbReference type="NCBI Taxonomy" id="5025"/>
    <lineage>
        <taxon>Eukaryota</taxon>
        <taxon>Fungi</taxon>
        <taxon>Dikarya</taxon>
        <taxon>Ascomycota</taxon>
        <taxon>Pezizomycotina</taxon>
        <taxon>Dothideomycetes</taxon>
        <taxon>Pleosporomycetidae</taxon>
        <taxon>Venturiales</taxon>
        <taxon>Venturiaceae</taxon>
        <taxon>Venturia</taxon>
    </lineage>
</organism>
<comment type="caution">
    <text evidence="16">The sequence shown here is derived from an EMBL/GenBank/DDBJ whole genome shotgun (WGS) entry which is preliminary data.</text>
</comment>
<dbReference type="PANTHER" id="PTHR31683:SF18">
    <property type="entry name" value="PECTATE LYASE 21-RELATED"/>
    <property type="match status" value="1"/>
</dbReference>
<dbReference type="PANTHER" id="PTHR31683">
    <property type="entry name" value="PECTATE LYASE 18-RELATED"/>
    <property type="match status" value="1"/>
</dbReference>
<dbReference type="AlphaFoldDB" id="A0A8H3YT02"/>
<dbReference type="InterPro" id="IPR002022">
    <property type="entry name" value="Pec_lyase"/>
</dbReference>
<evidence type="ECO:0000256" key="4">
    <source>
        <dbReference type="ARBA" id="ARBA00010980"/>
    </source>
</evidence>
<dbReference type="GO" id="GO:0005576">
    <property type="term" value="C:extracellular region"/>
    <property type="evidence" value="ECO:0007669"/>
    <property type="project" value="UniProtKB-SubCell"/>
</dbReference>
<name>A0A8H3YT02_VENIN</name>